<dbReference type="Pfam" id="PF00545">
    <property type="entry name" value="Ribonuclease"/>
    <property type="match status" value="1"/>
</dbReference>
<keyword evidence="4" id="KW-1185">Reference proteome</keyword>
<keyword evidence="2" id="KW-0378">Hydrolase</keyword>
<dbReference type="InterPro" id="IPR016191">
    <property type="entry name" value="Ribonuclease/ribotoxin"/>
</dbReference>
<name>A0A0W7WUM7_9ACTN</name>
<dbReference type="RefSeq" id="WP_058851912.1">
    <property type="nucleotide sequence ID" value="NZ_LOCL01000062.1"/>
</dbReference>
<protein>
    <submittedName>
        <fullName evidence="3">Ribonuclease N</fullName>
    </submittedName>
</protein>
<comment type="caution">
    <text evidence="3">The sequence shown here is derived from an EMBL/GenBank/DDBJ whole genome shotgun (WGS) entry which is preliminary data.</text>
</comment>
<sequence length="148" mass="16284">MIFRSSGRLPVSSGRLLGALLVCLAVLLTGCGTERQGGTAERAEPGDAVSTPAWARGMDTVPAARLPAEARQTLRLIDRGGPFPYAKDGTVFGNFEGELPREARGYYREYTVRTPGERDRGARRLVTGREDETYYTDDHYASFRAVLR</sequence>
<dbReference type="OrthoDB" id="5326845at2"/>
<dbReference type="PROSITE" id="PS51257">
    <property type="entry name" value="PROKAR_LIPOPROTEIN"/>
    <property type="match status" value="1"/>
</dbReference>
<dbReference type="GO" id="GO:0004521">
    <property type="term" value="F:RNA endonuclease activity"/>
    <property type="evidence" value="ECO:0007669"/>
    <property type="project" value="InterPro"/>
</dbReference>
<dbReference type="Gene3D" id="3.10.450.30">
    <property type="entry name" value="Microbial ribonucleases"/>
    <property type="match status" value="1"/>
</dbReference>
<proteinExistence type="predicted"/>
<dbReference type="Proteomes" id="UP000054804">
    <property type="component" value="Unassembled WGS sequence"/>
</dbReference>
<dbReference type="InterPro" id="IPR000026">
    <property type="entry name" value="N1-like"/>
</dbReference>
<dbReference type="STRING" id="1765722.AT728_02805"/>
<evidence type="ECO:0000313" key="4">
    <source>
        <dbReference type="Proteomes" id="UP000054804"/>
    </source>
</evidence>
<accession>A0A0W7WUM7</accession>
<dbReference type="GO" id="GO:0003723">
    <property type="term" value="F:RNA binding"/>
    <property type="evidence" value="ECO:0007669"/>
    <property type="project" value="InterPro"/>
</dbReference>
<dbReference type="GO" id="GO:0016787">
    <property type="term" value="F:hydrolase activity"/>
    <property type="evidence" value="ECO:0007669"/>
    <property type="project" value="UniProtKB-KW"/>
</dbReference>
<dbReference type="SUPFAM" id="SSF53933">
    <property type="entry name" value="Microbial ribonucleases"/>
    <property type="match status" value="1"/>
</dbReference>
<dbReference type="AlphaFoldDB" id="A0A0W7WUM7"/>
<reference evidence="3 4" key="1">
    <citation type="submission" date="2015-12" db="EMBL/GenBank/DDBJ databases">
        <title>Draft genome sequence of Streptomyces silvensis ATCC 53525, a producer of novel hormone antagonists.</title>
        <authorList>
            <person name="Johnston C.W."/>
            <person name="Li Y."/>
            <person name="Magarvey N.A."/>
        </authorList>
    </citation>
    <scope>NUCLEOTIDE SEQUENCE [LARGE SCALE GENOMIC DNA]</scope>
    <source>
        <strain evidence="3 4">ATCC 53525</strain>
    </source>
</reference>
<dbReference type="EMBL" id="LOCL01000062">
    <property type="protein sequence ID" value="KUF14168.1"/>
    <property type="molecule type" value="Genomic_DNA"/>
</dbReference>
<evidence type="ECO:0000256" key="2">
    <source>
        <dbReference type="ARBA" id="ARBA00022801"/>
    </source>
</evidence>
<keyword evidence="1" id="KW-0540">Nuclease</keyword>
<organism evidence="3 4">
    <name type="scientific">Streptomyces silvensis</name>
    <dbReference type="NCBI Taxonomy" id="1765722"/>
    <lineage>
        <taxon>Bacteria</taxon>
        <taxon>Bacillati</taxon>
        <taxon>Actinomycetota</taxon>
        <taxon>Actinomycetes</taxon>
        <taxon>Kitasatosporales</taxon>
        <taxon>Streptomycetaceae</taxon>
        <taxon>Streptomyces</taxon>
    </lineage>
</organism>
<evidence type="ECO:0000256" key="1">
    <source>
        <dbReference type="ARBA" id="ARBA00022722"/>
    </source>
</evidence>
<evidence type="ECO:0000313" key="3">
    <source>
        <dbReference type="EMBL" id="KUF14168.1"/>
    </source>
</evidence>
<gene>
    <name evidence="3" type="ORF">AT728_02805</name>
</gene>